<keyword evidence="6" id="KW-0819">tRNA processing</keyword>
<dbReference type="PANTHER" id="PTHR43052:SF1">
    <property type="entry name" value="TRNA-5-TAURINOMETHYLURIDINE 2-SULFURTRANSFERASE"/>
    <property type="match status" value="1"/>
</dbReference>
<dbReference type="InterPro" id="IPR004506">
    <property type="entry name" value="MnmA-like"/>
</dbReference>
<dbReference type="InterPro" id="IPR051305">
    <property type="entry name" value="tRNA_2-thiouridylase_MnmA"/>
</dbReference>
<reference evidence="15" key="1">
    <citation type="submission" date="2021-01" db="EMBL/GenBank/DDBJ databases">
        <authorList>
            <person name="Corre E."/>
            <person name="Pelletier E."/>
            <person name="Niang G."/>
            <person name="Scheremetjew M."/>
            <person name="Finn R."/>
            <person name="Kale V."/>
            <person name="Holt S."/>
            <person name="Cochrane G."/>
            <person name="Meng A."/>
            <person name="Brown T."/>
            <person name="Cohen L."/>
        </authorList>
    </citation>
    <scope>NUCLEOTIDE SEQUENCE</scope>
    <source>
        <strain evidence="15">CCMP494</strain>
    </source>
</reference>
<name>A0A7S0PL77_MICPS</name>
<dbReference type="CDD" id="cd01998">
    <property type="entry name" value="MnmA_TRMU-like"/>
    <property type="match status" value="1"/>
</dbReference>
<dbReference type="Pfam" id="PF03054">
    <property type="entry name" value="tRNA_Me_trans"/>
    <property type="match status" value="1"/>
</dbReference>
<comment type="function">
    <text evidence="1">Catalyzes the 2-thiolation of uridine at the wobble position (U34) of mitochondrial tRNA(Lys), tRNA(Glu) and tRNA(Gln). Required for the formation of 5-taurinomethyl-2-thiouridine (tm5s2U) of mitochondrial tRNA(Lys), tRNA(Glu), and tRNA(Gln) at the wobble position. ATP is required to activate the C2 atom of the wobble base.</text>
</comment>
<evidence type="ECO:0000256" key="9">
    <source>
        <dbReference type="ARBA" id="ARBA00022884"/>
    </source>
</evidence>
<evidence type="ECO:0000313" key="15">
    <source>
        <dbReference type="EMBL" id="CAD8582012.1"/>
    </source>
</evidence>
<evidence type="ECO:0000256" key="1">
    <source>
        <dbReference type="ARBA" id="ARBA00003986"/>
    </source>
</evidence>
<dbReference type="SUPFAM" id="SSF52402">
    <property type="entry name" value="Adenine nucleotide alpha hydrolases-like"/>
    <property type="match status" value="1"/>
</dbReference>
<evidence type="ECO:0000259" key="13">
    <source>
        <dbReference type="Pfam" id="PF20258"/>
    </source>
</evidence>
<evidence type="ECO:0000256" key="8">
    <source>
        <dbReference type="ARBA" id="ARBA00022840"/>
    </source>
</evidence>
<gene>
    <name evidence="15" type="ORF">MSP1404_LOCUS3377</name>
</gene>
<dbReference type="Gene3D" id="3.40.50.620">
    <property type="entry name" value="HUPs"/>
    <property type="match status" value="1"/>
</dbReference>
<evidence type="ECO:0000256" key="11">
    <source>
        <dbReference type="ARBA" id="ARBA00049564"/>
    </source>
</evidence>
<dbReference type="AlphaFoldDB" id="A0A7S0PL77"/>
<dbReference type="NCBIfam" id="TIGR00420">
    <property type="entry name" value="trmU"/>
    <property type="match status" value="1"/>
</dbReference>
<dbReference type="GO" id="GO:0005524">
    <property type="term" value="F:ATP binding"/>
    <property type="evidence" value="ECO:0007669"/>
    <property type="project" value="UniProtKB-KW"/>
</dbReference>
<keyword evidence="10" id="KW-1015">Disulfide bond</keyword>
<accession>A0A7S0PL77</accession>
<feature type="domain" description="tRNA-specific 2-thiouridylase MnmA-like central" evidence="14">
    <location>
        <begin position="335"/>
        <end position="396"/>
    </location>
</feature>
<feature type="region of interest" description="Disordered" evidence="12">
    <location>
        <begin position="28"/>
        <end position="63"/>
    </location>
</feature>
<feature type="domain" description="tRNA-specific 2-thiouridylase MnmA-like C-terminal" evidence="13">
    <location>
        <begin position="480"/>
        <end position="541"/>
    </location>
</feature>
<dbReference type="InterPro" id="IPR023382">
    <property type="entry name" value="MnmA-like_central_sf"/>
</dbReference>
<protein>
    <recommendedName>
        <fullName evidence="3">tRNA-5-taurinomethyluridine 2-sulfurtransferase</fullName>
        <ecNumber evidence="3">2.8.1.14</ecNumber>
    </recommendedName>
</protein>
<evidence type="ECO:0000259" key="14">
    <source>
        <dbReference type="Pfam" id="PF20259"/>
    </source>
</evidence>
<dbReference type="GO" id="GO:0008033">
    <property type="term" value="P:tRNA processing"/>
    <property type="evidence" value="ECO:0007669"/>
    <property type="project" value="UniProtKB-KW"/>
</dbReference>
<keyword evidence="4" id="KW-0820">tRNA-binding</keyword>
<dbReference type="Gene3D" id="2.40.30.10">
    <property type="entry name" value="Translation factors"/>
    <property type="match status" value="1"/>
</dbReference>
<dbReference type="PANTHER" id="PTHR43052">
    <property type="match status" value="1"/>
</dbReference>
<evidence type="ECO:0000256" key="4">
    <source>
        <dbReference type="ARBA" id="ARBA00022555"/>
    </source>
</evidence>
<dbReference type="Gene3D" id="2.30.30.280">
    <property type="entry name" value="Adenine nucleotide alpha hydrolases-like domains"/>
    <property type="match status" value="1"/>
</dbReference>
<dbReference type="Pfam" id="PF20258">
    <property type="entry name" value="tRNA_Me_trans_C"/>
    <property type="match status" value="1"/>
</dbReference>
<evidence type="ECO:0000256" key="3">
    <source>
        <dbReference type="ARBA" id="ARBA00011953"/>
    </source>
</evidence>
<evidence type="ECO:0000256" key="6">
    <source>
        <dbReference type="ARBA" id="ARBA00022694"/>
    </source>
</evidence>
<keyword evidence="7" id="KW-0547">Nucleotide-binding</keyword>
<keyword evidence="9" id="KW-0694">RNA-binding</keyword>
<organism evidence="15">
    <name type="scientific">Micromonas pusilla</name>
    <name type="common">Picoplanktonic green alga</name>
    <name type="synonym">Chromulina pusilla</name>
    <dbReference type="NCBI Taxonomy" id="38833"/>
    <lineage>
        <taxon>Eukaryota</taxon>
        <taxon>Viridiplantae</taxon>
        <taxon>Chlorophyta</taxon>
        <taxon>Mamiellophyceae</taxon>
        <taxon>Mamiellales</taxon>
        <taxon>Mamiellaceae</taxon>
        <taxon>Micromonas</taxon>
    </lineage>
</organism>
<dbReference type="Pfam" id="PF20259">
    <property type="entry name" value="tRNA_Me_trans_M"/>
    <property type="match status" value="1"/>
</dbReference>
<dbReference type="GO" id="GO:0000049">
    <property type="term" value="F:tRNA binding"/>
    <property type="evidence" value="ECO:0007669"/>
    <property type="project" value="UniProtKB-KW"/>
</dbReference>
<evidence type="ECO:0000256" key="5">
    <source>
        <dbReference type="ARBA" id="ARBA00022679"/>
    </source>
</evidence>
<evidence type="ECO:0000256" key="12">
    <source>
        <dbReference type="SAM" id="MobiDB-lite"/>
    </source>
</evidence>
<dbReference type="GO" id="GO:0061708">
    <property type="term" value="F:tRNA-5-taurinomethyluridine 2-sulfurtransferase"/>
    <property type="evidence" value="ECO:0007669"/>
    <property type="project" value="UniProtKB-EC"/>
</dbReference>
<comment type="similarity">
    <text evidence="2">Belongs to the MnmA/TRMU family.</text>
</comment>
<dbReference type="InterPro" id="IPR046885">
    <property type="entry name" value="MnmA-like_C"/>
</dbReference>
<keyword evidence="8" id="KW-0067">ATP-binding</keyword>
<proteinExistence type="inferred from homology"/>
<evidence type="ECO:0000256" key="2">
    <source>
        <dbReference type="ARBA" id="ARBA00006191"/>
    </source>
</evidence>
<sequence length="575" mass="61640">MNVVAASAPLVGAAARHRTAGRFAREIAPRRPSLGRGARSEAAVRRGSSPRRRPPLAALSPDDSGIIANADEPAPFVLADVVGVDPSASAPWTPDPEMLRFCEPPALNGGRKLKVAVLLSGGVDSSVALTLLKAAGHDCVAFYLQIWFVEDFRNTWDACPWEDDLNVAQGVCETLDVPLEVVPLTNQYWDLVVAHSIDQISRGRTPNPDMLCNSRVKFGAFADWLEANRGGEFHRVASGHYAAMDRVPGILADVHWDDEGVGRHPCRLVMSGDARKDQTYFLAHLSQRQLAALTFPIGGLPKSQIRQIARDAGLPNAERKDSQGICFLGKVKFSEFVAEHLGERPGAIVELETGTRLGTHCGFWFHTIGQRQGLGLSGGPWYVAAKDLVGNVVYVTRDYYSVDKERNTFRVGEFSWLSDGPPAADDDGYALGHGGEAARLASSCDGAGCSDRGDGAPTGVSRRGEHTMNGGASASEVDATKTSELYCKVRHGENRYRCTLRFDAGGGDAGTVVIDGDDQGLAAGQFAVFYDGRVCLGCGVILEQPAREDLAERDAAHRTFANTEGEVLELEGAGA</sequence>
<keyword evidence="5" id="KW-0808">Transferase</keyword>
<dbReference type="EMBL" id="HBEV01004431">
    <property type="protein sequence ID" value="CAD8582012.1"/>
    <property type="molecule type" value="Transcribed_RNA"/>
</dbReference>
<comment type="catalytic activity">
    <reaction evidence="11">
        <text>5-taurinomethyluridine(34) in tRNA + S-sulfanyl-L-cysteinyl-[protein] + AH2 + ATP = 5-taurinomethyl-2-thiouridine(34) in tRNA + L-cysteinyl-[protein] + A + AMP + diphosphate + H(+)</text>
        <dbReference type="Rhea" id="RHEA:47040"/>
        <dbReference type="Rhea" id="RHEA-COMP:10131"/>
        <dbReference type="Rhea" id="RHEA-COMP:11726"/>
        <dbReference type="Rhea" id="RHEA-COMP:11732"/>
        <dbReference type="Rhea" id="RHEA-COMP:11733"/>
        <dbReference type="ChEBI" id="CHEBI:13193"/>
        <dbReference type="ChEBI" id="CHEBI:15378"/>
        <dbReference type="ChEBI" id="CHEBI:17499"/>
        <dbReference type="ChEBI" id="CHEBI:29950"/>
        <dbReference type="ChEBI" id="CHEBI:30616"/>
        <dbReference type="ChEBI" id="CHEBI:33019"/>
        <dbReference type="ChEBI" id="CHEBI:61963"/>
        <dbReference type="ChEBI" id="CHEBI:87171"/>
        <dbReference type="ChEBI" id="CHEBI:87172"/>
        <dbReference type="ChEBI" id="CHEBI:456215"/>
        <dbReference type="EC" id="2.8.1.14"/>
    </reaction>
</comment>
<dbReference type="InterPro" id="IPR046884">
    <property type="entry name" value="MnmA-like_central"/>
</dbReference>
<evidence type="ECO:0000256" key="7">
    <source>
        <dbReference type="ARBA" id="ARBA00022741"/>
    </source>
</evidence>
<dbReference type="EC" id="2.8.1.14" evidence="3"/>
<dbReference type="InterPro" id="IPR014729">
    <property type="entry name" value="Rossmann-like_a/b/a_fold"/>
</dbReference>
<evidence type="ECO:0000256" key="10">
    <source>
        <dbReference type="ARBA" id="ARBA00023157"/>
    </source>
</evidence>
<feature type="region of interest" description="Disordered" evidence="12">
    <location>
        <begin position="454"/>
        <end position="475"/>
    </location>
</feature>